<evidence type="ECO:0000256" key="1">
    <source>
        <dbReference type="SAM" id="SignalP"/>
    </source>
</evidence>
<reference evidence="3 4" key="1">
    <citation type="submission" date="2014-03" db="EMBL/GenBank/DDBJ databases">
        <title>Bradyrhizobium valentinum sp. nov., isolated from effective nodules of Lupinus mariae-josephae, a lupine endemic of basic-lime soils in Eastern Spain.</title>
        <authorList>
            <person name="Duran D."/>
            <person name="Rey L."/>
            <person name="Navarro A."/>
            <person name="Busquets A."/>
            <person name="Imperial J."/>
            <person name="Ruiz-Argueso T."/>
        </authorList>
    </citation>
    <scope>NUCLEOTIDE SEQUENCE [LARGE SCALE GENOMIC DNA]</scope>
    <source>
        <strain evidence="3 4">PAC68</strain>
    </source>
</reference>
<name>A0A0R3KCQ6_9BRAD</name>
<proteinExistence type="predicted"/>
<evidence type="ECO:0000313" key="4">
    <source>
        <dbReference type="Proteomes" id="UP000050863"/>
    </source>
</evidence>
<protein>
    <submittedName>
        <fullName evidence="3">Peptidase</fullName>
    </submittedName>
</protein>
<keyword evidence="1" id="KW-0732">Signal</keyword>
<dbReference type="STRING" id="280332.CQ12_22375"/>
<dbReference type="Gene3D" id="3.10.450.40">
    <property type="match status" value="1"/>
</dbReference>
<keyword evidence="4" id="KW-1185">Reference proteome</keyword>
<gene>
    <name evidence="3" type="ORF">CQ12_22375</name>
</gene>
<sequence length="201" mass="21352">MRVPRCWRPLLAVALLAIILPAPIYAMASSADEPTSLRNETDDSAASDQRAINRELELFRGSAVSLSQAMAIAEALHAGATTADVSFDGAPEAPVYRVKTLHKDRIWHHAIDAATGKPVGGEAALPLKEFDANDRSNLVALKTVRHGLADAVRVAEHAAAGKAISGGLIRERGRLNFAIVVMSGNDLKAVVLEPPGAARRR</sequence>
<feature type="signal peptide" evidence="1">
    <location>
        <begin position="1"/>
        <end position="28"/>
    </location>
</feature>
<dbReference type="Pfam" id="PF03413">
    <property type="entry name" value="PepSY"/>
    <property type="match status" value="1"/>
</dbReference>
<feature type="domain" description="PepSY" evidence="2">
    <location>
        <begin position="64"/>
        <end position="118"/>
    </location>
</feature>
<dbReference type="EMBL" id="LLXZ01000227">
    <property type="protein sequence ID" value="KRQ93286.1"/>
    <property type="molecule type" value="Genomic_DNA"/>
</dbReference>
<evidence type="ECO:0000313" key="3">
    <source>
        <dbReference type="EMBL" id="KRQ93286.1"/>
    </source>
</evidence>
<organism evidence="3 4">
    <name type="scientific">Bradyrhizobium jicamae</name>
    <dbReference type="NCBI Taxonomy" id="280332"/>
    <lineage>
        <taxon>Bacteria</taxon>
        <taxon>Pseudomonadati</taxon>
        <taxon>Pseudomonadota</taxon>
        <taxon>Alphaproteobacteria</taxon>
        <taxon>Hyphomicrobiales</taxon>
        <taxon>Nitrobacteraceae</taxon>
        <taxon>Bradyrhizobium</taxon>
    </lineage>
</organism>
<comment type="caution">
    <text evidence="3">The sequence shown here is derived from an EMBL/GenBank/DDBJ whole genome shotgun (WGS) entry which is preliminary data.</text>
</comment>
<dbReference type="OrthoDB" id="8253315at2"/>
<evidence type="ECO:0000259" key="2">
    <source>
        <dbReference type="Pfam" id="PF03413"/>
    </source>
</evidence>
<dbReference type="AlphaFoldDB" id="A0A0R3KCQ6"/>
<accession>A0A0R3KCQ6</accession>
<feature type="chain" id="PRO_5006441978" evidence="1">
    <location>
        <begin position="29"/>
        <end position="201"/>
    </location>
</feature>
<dbReference type="Proteomes" id="UP000050863">
    <property type="component" value="Unassembled WGS sequence"/>
</dbReference>
<dbReference type="InterPro" id="IPR025711">
    <property type="entry name" value="PepSY"/>
</dbReference>